<dbReference type="HAMAP" id="MF_01451">
    <property type="entry name" value="AddA"/>
    <property type="match status" value="1"/>
</dbReference>
<dbReference type="SUPFAM" id="SSF52980">
    <property type="entry name" value="Restriction endonuclease-like"/>
    <property type="match status" value="1"/>
</dbReference>
<dbReference type="Pfam" id="PF13361">
    <property type="entry name" value="UvrD_C"/>
    <property type="match status" value="1"/>
</dbReference>
<dbReference type="EMBL" id="BMAQ01000005">
    <property type="protein sequence ID" value="GFR37403.1"/>
    <property type="molecule type" value="Genomic_DNA"/>
</dbReference>
<evidence type="ECO:0000256" key="2">
    <source>
        <dbReference type="ARBA" id="ARBA00022741"/>
    </source>
</evidence>
<feature type="binding site" evidence="14">
    <location>
        <begin position="30"/>
        <end position="37"/>
    </location>
    <ligand>
        <name>ATP</name>
        <dbReference type="ChEBI" id="CHEBI:30616"/>
    </ligand>
</feature>
<evidence type="ECO:0000256" key="11">
    <source>
        <dbReference type="ARBA" id="ARBA00034617"/>
    </source>
</evidence>
<dbReference type="InterPro" id="IPR000212">
    <property type="entry name" value="DNA_helicase_UvrD/REP"/>
</dbReference>
<evidence type="ECO:0000256" key="3">
    <source>
        <dbReference type="ARBA" id="ARBA00022763"/>
    </source>
</evidence>
<dbReference type="GO" id="GO:0000724">
    <property type="term" value="P:double-strand break repair via homologous recombination"/>
    <property type="evidence" value="ECO:0007669"/>
    <property type="project" value="UniProtKB-UniRule"/>
</dbReference>
<reference evidence="17" key="1">
    <citation type="submission" date="2020-08" db="EMBL/GenBank/DDBJ databases">
        <authorList>
            <person name="Uke A."/>
            <person name="Chhe C."/>
            <person name="Baramee S."/>
            <person name="Kosugi A."/>
        </authorList>
    </citation>
    <scope>NUCLEOTIDE SEQUENCE</scope>
    <source>
        <strain evidence="17">DA-C8</strain>
    </source>
</reference>
<evidence type="ECO:0000256" key="6">
    <source>
        <dbReference type="ARBA" id="ARBA00022839"/>
    </source>
</evidence>
<comment type="catalytic activity">
    <reaction evidence="11 13">
        <text>Couples ATP hydrolysis with the unwinding of duplex DNA by translocating in the 3'-5' direction.</text>
        <dbReference type="EC" id="5.6.2.4"/>
    </reaction>
</comment>
<feature type="domain" description="UvrD-like helicase ATP-binding" evidence="15">
    <location>
        <begin position="9"/>
        <end position="477"/>
    </location>
</feature>
<dbReference type="InterPro" id="IPR038726">
    <property type="entry name" value="PDDEXK_AddAB-type"/>
</dbReference>
<dbReference type="FunFam" id="3.40.50.300:FF:001236">
    <property type="entry name" value="ATP-dependent helicase/nuclease subunit A"/>
    <property type="match status" value="1"/>
</dbReference>
<dbReference type="InterPro" id="IPR014017">
    <property type="entry name" value="DNA_helicase_UvrD-like_C"/>
</dbReference>
<accession>A0A916VF26</accession>
<dbReference type="GO" id="GO:0008408">
    <property type="term" value="F:3'-5' exonuclease activity"/>
    <property type="evidence" value="ECO:0007669"/>
    <property type="project" value="UniProtKB-UniRule"/>
</dbReference>
<dbReference type="GO" id="GO:0003690">
    <property type="term" value="F:double-stranded DNA binding"/>
    <property type="evidence" value="ECO:0007669"/>
    <property type="project" value="UniProtKB-UniRule"/>
</dbReference>
<evidence type="ECO:0000256" key="7">
    <source>
        <dbReference type="ARBA" id="ARBA00022840"/>
    </source>
</evidence>
<evidence type="ECO:0000256" key="5">
    <source>
        <dbReference type="ARBA" id="ARBA00022806"/>
    </source>
</evidence>
<keyword evidence="2 13" id="KW-0547">Nucleotide-binding</keyword>
<keyword evidence="5 13" id="KW-0347">Helicase</keyword>
<organism evidence="17 18">
    <name type="scientific">Insulibacter thermoxylanivorax</name>
    <dbReference type="NCBI Taxonomy" id="2749268"/>
    <lineage>
        <taxon>Bacteria</taxon>
        <taxon>Bacillati</taxon>
        <taxon>Bacillota</taxon>
        <taxon>Bacilli</taxon>
        <taxon>Bacillales</taxon>
        <taxon>Paenibacillaceae</taxon>
        <taxon>Insulibacter</taxon>
    </lineage>
</organism>
<evidence type="ECO:0000256" key="13">
    <source>
        <dbReference type="HAMAP-Rule" id="MF_01451"/>
    </source>
</evidence>
<keyword evidence="18" id="KW-1185">Reference proteome</keyword>
<evidence type="ECO:0000256" key="9">
    <source>
        <dbReference type="ARBA" id="ARBA00023204"/>
    </source>
</evidence>
<keyword evidence="1 13" id="KW-0540">Nuclease</keyword>
<dbReference type="GO" id="GO:0043138">
    <property type="term" value="F:3'-5' DNA helicase activity"/>
    <property type="evidence" value="ECO:0007669"/>
    <property type="project" value="UniProtKB-UniRule"/>
</dbReference>
<dbReference type="InterPro" id="IPR011335">
    <property type="entry name" value="Restrct_endonuc-II-like"/>
</dbReference>
<keyword evidence="3 13" id="KW-0227">DNA damage</keyword>
<evidence type="ECO:0000256" key="4">
    <source>
        <dbReference type="ARBA" id="ARBA00022801"/>
    </source>
</evidence>
<comment type="caution">
    <text evidence="17">The sequence shown here is derived from an EMBL/GenBank/DDBJ whole genome shotgun (WGS) entry which is preliminary data.</text>
</comment>
<protein>
    <recommendedName>
        <fullName evidence="13">ATP-dependent helicase/nuclease subunit A</fullName>
        <ecNumber evidence="13">3.1.-.-</ecNumber>
        <ecNumber evidence="13">5.6.2.4</ecNumber>
    </recommendedName>
    <alternativeName>
        <fullName evidence="13">ATP-dependent helicase/nuclease AddA</fullName>
    </alternativeName>
    <alternativeName>
        <fullName evidence="13">DNA 3'-5' helicase AddA</fullName>
    </alternativeName>
</protein>
<evidence type="ECO:0000259" key="15">
    <source>
        <dbReference type="PROSITE" id="PS51198"/>
    </source>
</evidence>
<keyword evidence="6 13" id="KW-0269">Exonuclease</keyword>
<dbReference type="PANTHER" id="PTHR11070">
    <property type="entry name" value="UVRD / RECB / PCRA DNA HELICASE FAMILY MEMBER"/>
    <property type="match status" value="1"/>
</dbReference>
<dbReference type="GO" id="GO:0005829">
    <property type="term" value="C:cytosol"/>
    <property type="evidence" value="ECO:0007669"/>
    <property type="project" value="TreeGrafter"/>
</dbReference>
<dbReference type="GO" id="GO:0033202">
    <property type="term" value="C:DNA helicase complex"/>
    <property type="evidence" value="ECO:0007669"/>
    <property type="project" value="TreeGrafter"/>
</dbReference>
<dbReference type="EC" id="3.1.-.-" evidence="13"/>
<dbReference type="Pfam" id="PF12705">
    <property type="entry name" value="PDDEXK_1"/>
    <property type="match status" value="1"/>
</dbReference>
<dbReference type="PROSITE" id="PS51217">
    <property type="entry name" value="UVRD_HELICASE_CTER"/>
    <property type="match status" value="1"/>
</dbReference>
<evidence type="ECO:0000256" key="1">
    <source>
        <dbReference type="ARBA" id="ARBA00022722"/>
    </source>
</evidence>
<feature type="domain" description="UvrD-like helicase C-terminal" evidence="16">
    <location>
        <begin position="563"/>
        <end position="904"/>
    </location>
</feature>
<dbReference type="Proteomes" id="UP000654993">
    <property type="component" value="Unassembled WGS sequence"/>
</dbReference>
<dbReference type="Pfam" id="PF00580">
    <property type="entry name" value="UvrD-helicase"/>
    <property type="match status" value="1"/>
</dbReference>
<reference evidence="17" key="2">
    <citation type="journal article" date="2021" name="Data Brief">
        <title>Draft genome sequence data of the facultative, thermophilic, xylanolytic bacterium Paenibacillus sp. strain DA-C8.</title>
        <authorList>
            <person name="Chhe C."/>
            <person name="Uke A."/>
            <person name="Baramee S."/>
            <person name="Ungkulpasvich U."/>
            <person name="Tachaapaikoon C."/>
            <person name="Pason P."/>
            <person name="Waeonukul R."/>
            <person name="Ratanakhanokchai K."/>
            <person name="Kosugi A."/>
        </authorList>
    </citation>
    <scope>NUCLEOTIDE SEQUENCE</scope>
    <source>
        <strain evidence="17">DA-C8</strain>
    </source>
</reference>
<comment type="catalytic activity">
    <reaction evidence="12 13">
        <text>ATP + H2O = ADP + phosphate + H(+)</text>
        <dbReference type="Rhea" id="RHEA:13065"/>
        <dbReference type="ChEBI" id="CHEBI:15377"/>
        <dbReference type="ChEBI" id="CHEBI:15378"/>
        <dbReference type="ChEBI" id="CHEBI:30616"/>
        <dbReference type="ChEBI" id="CHEBI:43474"/>
        <dbReference type="ChEBI" id="CHEBI:456216"/>
        <dbReference type="EC" id="5.6.2.4"/>
    </reaction>
</comment>
<dbReference type="PANTHER" id="PTHR11070:SF48">
    <property type="entry name" value="ATP-DEPENDENT HELICASE_NUCLEASE SUBUNIT A"/>
    <property type="match status" value="1"/>
</dbReference>
<dbReference type="RefSeq" id="WP_200965689.1">
    <property type="nucleotide sequence ID" value="NZ_BMAQ01000005.1"/>
</dbReference>
<evidence type="ECO:0000313" key="18">
    <source>
        <dbReference type="Proteomes" id="UP000654993"/>
    </source>
</evidence>
<evidence type="ECO:0000256" key="10">
    <source>
        <dbReference type="ARBA" id="ARBA00023235"/>
    </source>
</evidence>
<keyword evidence="7 13" id="KW-0067">ATP-binding</keyword>
<dbReference type="Gene3D" id="3.90.320.10">
    <property type="match status" value="1"/>
</dbReference>
<dbReference type="InterPro" id="IPR014152">
    <property type="entry name" value="AddA"/>
</dbReference>
<keyword evidence="9 13" id="KW-0234">DNA repair</keyword>
<dbReference type="PROSITE" id="PS51198">
    <property type="entry name" value="UVRD_HELICASE_ATP_BIND"/>
    <property type="match status" value="1"/>
</dbReference>
<dbReference type="GO" id="GO:0005524">
    <property type="term" value="F:ATP binding"/>
    <property type="evidence" value="ECO:0007669"/>
    <property type="project" value="UniProtKB-UniRule"/>
</dbReference>
<comment type="subunit">
    <text evidence="13">Heterodimer of AddA and AddB/RexB.</text>
</comment>
<dbReference type="CDD" id="cd17932">
    <property type="entry name" value="DEXQc_UvrD"/>
    <property type="match status" value="1"/>
</dbReference>
<comment type="cofactor">
    <cofactor evidence="13">
        <name>Mg(2+)</name>
        <dbReference type="ChEBI" id="CHEBI:18420"/>
    </cofactor>
</comment>
<dbReference type="InterPro" id="IPR014016">
    <property type="entry name" value="UvrD-like_ATP-bd"/>
</dbReference>
<name>A0A916VF26_9BACL</name>
<dbReference type="EC" id="5.6.2.4" evidence="13"/>
<dbReference type="InterPro" id="IPR011604">
    <property type="entry name" value="PDDEXK-like_dom_sf"/>
</dbReference>
<dbReference type="Gene3D" id="1.10.274.50">
    <property type="match status" value="1"/>
</dbReference>
<comment type="similarity">
    <text evidence="13">Belongs to the helicase family. AddA subfamily.</text>
</comment>
<sequence length="1372" mass="154851">MSQPKPQGSIWTDDQWAAISERGSNLLVAAAAGSGKTAVLVERIIRRITDPENPADVDRLLVATFTKAAADEMRQRIREALEQQLSEHRGNEHLARQIALINKAPISTLHAFCLEVVQTYFYKIPIDPVFRIANETEAELLKHESLEELFEDEYAKEGNEAFLRLIDCFGGERSDEPVMQLVLRLYEFSRSHPWPDHWLKETAQRFHGSSESSKGLFQGVLQEVQQELEGCVVLIEAALDLCRKPGGPAPYHEALHADLEMLRALLAACESGDWDVIKQDLDAFQFGRLKACRGADYDPRLIEAAKELRDDVKDAVTGLKEEWFQRSADHYRAELLMLSPVVDVLIRLVQEFAARYALKKQEKGLVDFNDLEHYCLAVLRDPASTPESLVPSEVALHYRERFVEVLLDEYQDTNRVQEMIVELISRETGNRFMVGDVKQSIYRFRLAEPELFLAKYRSYRSGEGGRRIDLAMNFRSRREVVDAVNFLFRQIMYESAAEIDYDDKAELRYGAAYYEEANAAARVIAASPASGGMDEEEAAKQAAAEMDGMDTAGTQAGISDHAVEVLIADRKELEDAGQDEDANGTEEDGTGMTLEDEISELEAVQAEARMIGMRIAELLGQTGKPPHLVYDKAAKSYRRPTYRDIVILLRATQHWAPVIIEELRMMGIPAYADLNTGYFQATEVQVMLSLLKVIDNPLQDIPLAGVLRSPIYRFTAEDLAWIRIHSPRTDFYEALKRAAYGDEYAADAGTADEEVPVSVEDPVFAEDSATAEEADAAHARQEDAARVSIDPALRARLRSFLEQLERWRTEARQGSLADLIWRIYRETGYYDLVGGLPGGAQRQANLRALYDRARTYESTSFRGLFRFLRFIERMQDSGADLGSARALGEQEDVVRIMSIHKSKGLEFPIVFVAGLAKPFNEQDLRQSFLLHKEWGLGPKFIDPERRISLPSLPWLVVRRRLKAEMLAEEMRILYVALTRAREKLILVAAFRDLEKEKSKWQRLAAGAEDTLTYRAVMEARCYADWIFPALLRHPGVRDSLGIEAGEMREITQDPSRWLVHQVPVDTLLEAAAAVPTHTREELLELIKDPLGTADGDISATRSAPHGGAEAAADRQLLTYRFEWSYPHKEASSFLSKITVTEIKRLAEQQFLQEELFDETGDIELLGRRAAGHIVLTDRPAFMGETDQLTALERGTAYHTVMQHVPIGEPIDAAVIEELLQRLIDLDLLTPKQAEAVDPVQVAAFFNSDLGLRMARAERLYREQPFSYRLPAGEVYREAEGEAAEEGILIQGVIDCLFVEPDGIVLVDYKTDRVAGIGPEQAAQRYDIQIGLYARAVADIWRKPVKETYLYFFDGPHLLDRSALLHANRKQLD</sequence>
<evidence type="ECO:0000256" key="8">
    <source>
        <dbReference type="ARBA" id="ARBA00023125"/>
    </source>
</evidence>
<proteinExistence type="inferred from homology"/>
<gene>
    <name evidence="13 17" type="primary">addA</name>
    <name evidence="17" type="ORF">PRECH8_06990</name>
</gene>
<keyword evidence="4 13" id="KW-0378">Hydrolase</keyword>
<evidence type="ECO:0000313" key="17">
    <source>
        <dbReference type="EMBL" id="GFR37403.1"/>
    </source>
</evidence>
<evidence type="ECO:0000256" key="12">
    <source>
        <dbReference type="ARBA" id="ARBA00048988"/>
    </source>
</evidence>
<dbReference type="InterPro" id="IPR027417">
    <property type="entry name" value="P-loop_NTPase"/>
</dbReference>
<comment type="function">
    <text evidence="13">The heterodimer acts as both an ATP-dependent DNA helicase and an ATP-dependent, dual-direction single-stranded exonuclease. Recognizes the chi site generating a DNA molecule suitable for the initiation of homologous recombination. The AddA nuclease domain is required for chi fragment generation; this subunit has the helicase and 3' -&gt; 5' nuclease activities.</text>
</comment>
<dbReference type="Gene3D" id="3.40.50.300">
    <property type="entry name" value="P-loop containing nucleotide triphosphate hydrolases"/>
    <property type="match status" value="4"/>
</dbReference>
<evidence type="ECO:0000259" key="16">
    <source>
        <dbReference type="PROSITE" id="PS51217"/>
    </source>
</evidence>
<keyword evidence="8 13" id="KW-0238">DNA-binding</keyword>
<keyword evidence="10 13" id="KW-0413">Isomerase</keyword>
<dbReference type="SUPFAM" id="SSF52540">
    <property type="entry name" value="P-loop containing nucleoside triphosphate hydrolases"/>
    <property type="match status" value="1"/>
</dbReference>
<evidence type="ECO:0000256" key="14">
    <source>
        <dbReference type="PROSITE-ProRule" id="PRU00560"/>
    </source>
</evidence>